<evidence type="ECO:0000313" key="2">
    <source>
        <dbReference type="EMBL" id="GAB0198033.1"/>
    </source>
</evidence>
<accession>A0ABC9XK17</accession>
<dbReference type="AlphaFoldDB" id="A0ABC9XK17"/>
<organism evidence="2 3">
    <name type="scientific">Grus japonensis</name>
    <name type="common">Japanese crane</name>
    <name type="synonym">Red-crowned crane</name>
    <dbReference type="NCBI Taxonomy" id="30415"/>
    <lineage>
        <taxon>Eukaryota</taxon>
        <taxon>Metazoa</taxon>
        <taxon>Chordata</taxon>
        <taxon>Craniata</taxon>
        <taxon>Vertebrata</taxon>
        <taxon>Euteleostomi</taxon>
        <taxon>Archelosauria</taxon>
        <taxon>Archosauria</taxon>
        <taxon>Dinosauria</taxon>
        <taxon>Saurischia</taxon>
        <taxon>Theropoda</taxon>
        <taxon>Coelurosauria</taxon>
        <taxon>Aves</taxon>
        <taxon>Neognathae</taxon>
        <taxon>Neoaves</taxon>
        <taxon>Gruiformes</taxon>
        <taxon>Gruidae</taxon>
        <taxon>Grus</taxon>
    </lineage>
</organism>
<reference evidence="2 3" key="1">
    <citation type="submission" date="2024-06" db="EMBL/GenBank/DDBJ databases">
        <title>The draft genome of Grus japonensis, version 3.</title>
        <authorList>
            <person name="Nabeshima K."/>
            <person name="Suzuki S."/>
            <person name="Onuma M."/>
        </authorList>
    </citation>
    <scope>NUCLEOTIDE SEQUENCE [LARGE SCALE GENOMIC DNA]</scope>
    <source>
        <strain evidence="2 3">451A</strain>
    </source>
</reference>
<protein>
    <submittedName>
        <fullName evidence="2">EF-hand calcium-binding domain-containing protein 5</fullName>
    </submittedName>
</protein>
<evidence type="ECO:0000256" key="1">
    <source>
        <dbReference type="SAM" id="MobiDB-lite"/>
    </source>
</evidence>
<dbReference type="EMBL" id="BAAFJT010000019">
    <property type="protein sequence ID" value="GAB0198033.1"/>
    <property type="molecule type" value="Genomic_DNA"/>
</dbReference>
<dbReference type="Proteomes" id="UP001623348">
    <property type="component" value="Unassembled WGS sequence"/>
</dbReference>
<gene>
    <name evidence="2" type="ORF">GRJ2_002268700</name>
</gene>
<name>A0ABC9XK17_GRUJA</name>
<sequence length="81" mass="9152">MAAQPEATAQTADLNHPKLGGPYLRGMKMVTEELKTEMPGTASERMICLDQTNNDTVLAHHRNSFSWDFYFSLSFQILLSF</sequence>
<keyword evidence="3" id="KW-1185">Reference proteome</keyword>
<proteinExistence type="predicted"/>
<evidence type="ECO:0000313" key="3">
    <source>
        <dbReference type="Proteomes" id="UP001623348"/>
    </source>
</evidence>
<comment type="caution">
    <text evidence="2">The sequence shown here is derived from an EMBL/GenBank/DDBJ whole genome shotgun (WGS) entry which is preliminary data.</text>
</comment>
<feature type="region of interest" description="Disordered" evidence="1">
    <location>
        <begin position="1"/>
        <end position="20"/>
    </location>
</feature>